<organism evidence="2 3">
    <name type="scientific">Polarella glacialis</name>
    <name type="common">Dinoflagellate</name>
    <dbReference type="NCBI Taxonomy" id="89957"/>
    <lineage>
        <taxon>Eukaryota</taxon>
        <taxon>Sar</taxon>
        <taxon>Alveolata</taxon>
        <taxon>Dinophyceae</taxon>
        <taxon>Suessiales</taxon>
        <taxon>Suessiaceae</taxon>
        <taxon>Polarella</taxon>
    </lineage>
</organism>
<dbReference type="EMBL" id="CAJNNV010017359">
    <property type="protein sequence ID" value="CAE8605088.1"/>
    <property type="molecule type" value="Genomic_DNA"/>
</dbReference>
<evidence type="ECO:0000313" key="2">
    <source>
        <dbReference type="EMBL" id="CAE8605088.1"/>
    </source>
</evidence>
<evidence type="ECO:0000256" key="1">
    <source>
        <dbReference type="SAM" id="MobiDB-lite"/>
    </source>
</evidence>
<proteinExistence type="predicted"/>
<gene>
    <name evidence="2" type="ORF">PGLA1383_LOCUS23223</name>
</gene>
<feature type="compositionally biased region" description="Pro residues" evidence="1">
    <location>
        <begin position="14"/>
        <end position="24"/>
    </location>
</feature>
<feature type="non-terminal residue" evidence="2">
    <location>
        <position position="1"/>
    </location>
</feature>
<feature type="non-terminal residue" evidence="2">
    <location>
        <position position="60"/>
    </location>
</feature>
<comment type="caution">
    <text evidence="2">The sequence shown here is derived from an EMBL/GenBank/DDBJ whole genome shotgun (WGS) entry which is preliminary data.</text>
</comment>
<protein>
    <submittedName>
        <fullName evidence="2">Uncharacterized protein</fullName>
    </submittedName>
</protein>
<accession>A0A813F1E8</accession>
<dbReference type="Proteomes" id="UP000654075">
    <property type="component" value="Unassembled WGS sequence"/>
</dbReference>
<name>A0A813F1E8_POLGL</name>
<reference evidence="2" key="1">
    <citation type="submission" date="2021-02" db="EMBL/GenBank/DDBJ databases">
        <authorList>
            <person name="Dougan E. K."/>
            <person name="Rhodes N."/>
            <person name="Thang M."/>
            <person name="Chan C."/>
        </authorList>
    </citation>
    <scope>NUCLEOTIDE SEQUENCE</scope>
</reference>
<dbReference type="AlphaFoldDB" id="A0A813F1E8"/>
<feature type="region of interest" description="Disordered" evidence="1">
    <location>
        <begin position="1"/>
        <end position="32"/>
    </location>
</feature>
<sequence length="60" mass="6394">VLELGMDCGLEGPLPAPPSTPPMTPQAGPMMSPLEEYNRVEPLVAAPLKAGSSYFLVNRR</sequence>
<keyword evidence="3" id="KW-1185">Reference proteome</keyword>
<evidence type="ECO:0000313" key="3">
    <source>
        <dbReference type="Proteomes" id="UP000654075"/>
    </source>
</evidence>